<dbReference type="AlphaFoldDB" id="A0A9D5P218"/>
<dbReference type="Gene3D" id="3.40.50.410">
    <property type="entry name" value="von Willebrand factor, type A domain"/>
    <property type="match status" value="1"/>
</dbReference>
<evidence type="ECO:0000313" key="2">
    <source>
        <dbReference type="EMBL" id="MBE6271823.1"/>
    </source>
</evidence>
<dbReference type="Pfam" id="PF00092">
    <property type="entry name" value="VWA"/>
    <property type="match status" value="1"/>
</dbReference>
<feature type="domain" description="VWFA" evidence="1">
    <location>
        <begin position="13"/>
        <end position="170"/>
    </location>
</feature>
<evidence type="ECO:0000259" key="1">
    <source>
        <dbReference type="Pfam" id="PF00092"/>
    </source>
</evidence>
<dbReference type="EMBL" id="SUYC01000017">
    <property type="protein sequence ID" value="MBE6271823.1"/>
    <property type="molecule type" value="Genomic_DNA"/>
</dbReference>
<dbReference type="CDD" id="cd00198">
    <property type="entry name" value="vWFA"/>
    <property type="match status" value="1"/>
</dbReference>
<dbReference type="InterPro" id="IPR036465">
    <property type="entry name" value="vWFA_dom_sf"/>
</dbReference>
<proteinExistence type="predicted"/>
<accession>A0A9D5P218</accession>
<dbReference type="InterPro" id="IPR002035">
    <property type="entry name" value="VWF_A"/>
</dbReference>
<reference evidence="2" key="1">
    <citation type="submission" date="2019-04" db="EMBL/GenBank/DDBJ databases">
        <title>Evolution of Biomass-Degrading Anaerobic Consortia Revealed by Metagenomics.</title>
        <authorList>
            <person name="Peng X."/>
        </authorList>
    </citation>
    <scope>NUCLEOTIDE SEQUENCE</scope>
    <source>
        <strain evidence="2">SIG140</strain>
    </source>
</reference>
<sequence length="214" mass="24772">MTDLIPTRVHNLIIVDESGSMECIRKQAFSGMNETLQTIRMMQKKYPAQLQYVTLVTFDSDHTKLHYDNTPAAKTKDISWKAYNPCSCTPLYDAIGKGISKVNAQVEEGDHVLVTIITDGYENSSEEWTLKMVRTMIEKLKKHNWTFTLIGTDNLDVEEMAHSFAIEEHLQFQQDEKGTKEMFARERRSRERYNCCVAKRAEMPKGKFFDEQSD</sequence>
<gene>
    <name evidence="2" type="ORF">E7101_12905</name>
</gene>
<dbReference type="Proteomes" id="UP000806522">
    <property type="component" value="Unassembled WGS sequence"/>
</dbReference>
<organism evidence="2 3">
    <name type="scientific">Xylanibacter ruminicola</name>
    <name type="common">Prevotella ruminicola</name>
    <dbReference type="NCBI Taxonomy" id="839"/>
    <lineage>
        <taxon>Bacteria</taxon>
        <taxon>Pseudomonadati</taxon>
        <taxon>Bacteroidota</taxon>
        <taxon>Bacteroidia</taxon>
        <taxon>Bacteroidales</taxon>
        <taxon>Prevotellaceae</taxon>
        <taxon>Xylanibacter</taxon>
    </lineage>
</organism>
<comment type="caution">
    <text evidence="2">The sequence shown here is derived from an EMBL/GenBank/DDBJ whole genome shotgun (WGS) entry which is preliminary data.</text>
</comment>
<dbReference type="SUPFAM" id="SSF53300">
    <property type="entry name" value="vWA-like"/>
    <property type="match status" value="1"/>
</dbReference>
<evidence type="ECO:0000313" key="3">
    <source>
        <dbReference type="Proteomes" id="UP000806522"/>
    </source>
</evidence>
<protein>
    <submittedName>
        <fullName evidence="2">VWA domain-containing protein</fullName>
    </submittedName>
</protein>
<name>A0A9D5P218_XYLRU</name>